<evidence type="ECO:0000313" key="12">
    <source>
        <dbReference type="Proteomes" id="UP000011758"/>
    </source>
</evidence>
<dbReference type="SMART" id="SM00304">
    <property type="entry name" value="HAMP"/>
    <property type="match status" value="1"/>
</dbReference>
<reference evidence="11 12" key="1">
    <citation type="submission" date="2013-02" db="EMBL/GenBank/DDBJ databases">
        <title>The Genome Sequence of Lactobacillus catenaformis F0143.</title>
        <authorList>
            <consortium name="The Broad Institute Genome Sequencing Platform"/>
            <person name="Earl A."/>
            <person name="Ward D."/>
            <person name="Feldgarden M."/>
            <person name="Gevers D."/>
            <person name="Izard J."/>
            <person name="Blanton J.M."/>
            <person name="Mathney J."/>
            <person name="Dewhirst F.E."/>
            <person name="Young S.K."/>
            <person name="Zeng Q."/>
            <person name="Gargeya S."/>
            <person name="Fitzgerald M."/>
            <person name="Haas B."/>
            <person name="Abouelleil A."/>
            <person name="Alvarado L."/>
            <person name="Arachchi H.M."/>
            <person name="Berlin A."/>
            <person name="Chapman S.B."/>
            <person name="Gearin G."/>
            <person name="Goldberg J."/>
            <person name="Griggs A."/>
            <person name="Gujja S."/>
            <person name="Hansen M."/>
            <person name="Heiman D."/>
            <person name="Howarth C."/>
            <person name="Larimer J."/>
            <person name="Lui A."/>
            <person name="MacDonald P.J.P."/>
            <person name="McCowen C."/>
            <person name="Montmayeur A."/>
            <person name="Murphy C."/>
            <person name="Neiman D."/>
            <person name="Pearson M."/>
            <person name="Priest M."/>
            <person name="Roberts A."/>
            <person name="Saif S."/>
            <person name="Shea T."/>
            <person name="Sisk P."/>
            <person name="Stolte C."/>
            <person name="Sykes S."/>
            <person name="Wortman J."/>
            <person name="Nusbaum C."/>
            <person name="Birren B."/>
        </authorList>
    </citation>
    <scope>NUCLEOTIDE SEQUENCE [LARGE SCALE GENOMIC DNA]</scope>
    <source>
        <strain evidence="11 12">OT 569</strain>
    </source>
</reference>
<dbReference type="PRINTS" id="PR00344">
    <property type="entry name" value="BCTRLSENSOR"/>
</dbReference>
<keyword evidence="7" id="KW-0902">Two-component regulatory system</keyword>
<dbReference type="Gene3D" id="6.10.340.10">
    <property type="match status" value="1"/>
</dbReference>
<dbReference type="Proteomes" id="UP000011758">
    <property type="component" value="Unassembled WGS sequence"/>
</dbReference>
<dbReference type="EMBL" id="AGEJ01000003">
    <property type="protein sequence ID" value="EMD17550.1"/>
    <property type="molecule type" value="Genomic_DNA"/>
</dbReference>
<dbReference type="InterPro" id="IPR036890">
    <property type="entry name" value="HATPase_C_sf"/>
</dbReference>
<dbReference type="Gene3D" id="3.30.565.10">
    <property type="entry name" value="Histidine kinase-like ATPase, C-terminal domain"/>
    <property type="match status" value="1"/>
</dbReference>
<dbReference type="Pfam" id="PF02518">
    <property type="entry name" value="HATPase_c"/>
    <property type="match status" value="1"/>
</dbReference>
<evidence type="ECO:0000256" key="4">
    <source>
        <dbReference type="ARBA" id="ARBA00022553"/>
    </source>
</evidence>
<keyword evidence="12" id="KW-1185">Reference proteome</keyword>
<dbReference type="RefSeq" id="WP_004801181.1">
    <property type="nucleotide sequence ID" value="NZ_KB446646.1"/>
</dbReference>
<dbReference type="CDD" id="cd06225">
    <property type="entry name" value="HAMP"/>
    <property type="match status" value="1"/>
</dbReference>
<dbReference type="InterPro" id="IPR003660">
    <property type="entry name" value="HAMP_dom"/>
</dbReference>
<accession>M2Q3V2</accession>
<dbReference type="Pfam" id="PF06580">
    <property type="entry name" value="His_kinase"/>
    <property type="match status" value="1"/>
</dbReference>
<dbReference type="Pfam" id="PF00672">
    <property type="entry name" value="HAMP"/>
    <property type="match status" value="1"/>
</dbReference>
<comment type="subcellular location">
    <subcellularLocation>
        <location evidence="2">Membrane</location>
    </subcellularLocation>
</comment>
<dbReference type="SUPFAM" id="SSF55874">
    <property type="entry name" value="ATPase domain of HSP90 chaperone/DNA topoisomerase II/histidine kinase"/>
    <property type="match status" value="1"/>
</dbReference>
<feature type="transmembrane region" description="Helical" evidence="8">
    <location>
        <begin position="21"/>
        <end position="41"/>
    </location>
</feature>
<name>M2Q3V2_9FIRM</name>
<evidence type="ECO:0000259" key="10">
    <source>
        <dbReference type="PROSITE" id="PS50885"/>
    </source>
</evidence>
<evidence type="ECO:0000256" key="6">
    <source>
        <dbReference type="ARBA" id="ARBA00022777"/>
    </source>
</evidence>
<feature type="transmembrane region" description="Helical" evidence="8">
    <location>
        <begin position="280"/>
        <end position="300"/>
    </location>
</feature>
<dbReference type="PANTHER" id="PTHR34220:SF7">
    <property type="entry name" value="SENSOR HISTIDINE KINASE YPDA"/>
    <property type="match status" value="1"/>
</dbReference>
<proteinExistence type="predicted"/>
<keyword evidence="6" id="KW-0418">Kinase</keyword>
<dbReference type="GO" id="GO:0000155">
    <property type="term" value="F:phosphorelay sensor kinase activity"/>
    <property type="evidence" value="ECO:0007669"/>
    <property type="project" value="InterPro"/>
</dbReference>
<dbReference type="BioCyc" id="ECAT999415-HMP:GTTI-179-MONOMER"/>
<protein>
    <recommendedName>
        <fullName evidence="3">histidine kinase</fullName>
        <ecNumber evidence="3">2.7.13.3</ecNumber>
    </recommendedName>
</protein>
<dbReference type="InterPro" id="IPR010559">
    <property type="entry name" value="Sig_transdc_His_kin_internal"/>
</dbReference>
<dbReference type="PROSITE" id="PS50885">
    <property type="entry name" value="HAMP"/>
    <property type="match status" value="1"/>
</dbReference>
<feature type="domain" description="Histidine kinase" evidence="9">
    <location>
        <begin position="466"/>
        <end position="565"/>
    </location>
</feature>
<dbReference type="PANTHER" id="PTHR34220">
    <property type="entry name" value="SENSOR HISTIDINE KINASE YPDA"/>
    <property type="match status" value="1"/>
</dbReference>
<dbReference type="STRING" id="999415.HMPREF9943_00170"/>
<dbReference type="PROSITE" id="PS50109">
    <property type="entry name" value="HIS_KIN"/>
    <property type="match status" value="1"/>
</dbReference>
<dbReference type="InterPro" id="IPR003594">
    <property type="entry name" value="HATPase_dom"/>
</dbReference>
<gene>
    <name evidence="11" type="ORF">HMPREF9943_00170</name>
</gene>
<dbReference type="AlphaFoldDB" id="M2Q3V2"/>
<feature type="domain" description="HAMP" evidence="10">
    <location>
        <begin position="303"/>
        <end position="355"/>
    </location>
</feature>
<dbReference type="OrthoDB" id="138378at2"/>
<evidence type="ECO:0000256" key="8">
    <source>
        <dbReference type="SAM" id="Phobius"/>
    </source>
</evidence>
<keyword evidence="5" id="KW-0808">Transferase</keyword>
<evidence type="ECO:0000256" key="5">
    <source>
        <dbReference type="ARBA" id="ARBA00022679"/>
    </source>
</evidence>
<keyword evidence="8" id="KW-0472">Membrane</keyword>
<dbReference type="eggNOG" id="COG2972">
    <property type="taxonomic scope" value="Bacteria"/>
</dbReference>
<evidence type="ECO:0000256" key="3">
    <source>
        <dbReference type="ARBA" id="ARBA00012438"/>
    </source>
</evidence>
<evidence type="ECO:0000256" key="7">
    <source>
        <dbReference type="ARBA" id="ARBA00023012"/>
    </source>
</evidence>
<comment type="caution">
    <text evidence="11">The sequence shown here is derived from an EMBL/GenBank/DDBJ whole genome shotgun (WGS) entry which is preliminary data.</text>
</comment>
<dbReference type="InterPro" id="IPR050640">
    <property type="entry name" value="Bact_2-comp_sensor_kinase"/>
</dbReference>
<keyword evidence="4" id="KW-0597">Phosphoprotein</keyword>
<keyword evidence="8" id="KW-0812">Transmembrane</keyword>
<evidence type="ECO:0000256" key="1">
    <source>
        <dbReference type="ARBA" id="ARBA00000085"/>
    </source>
</evidence>
<evidence type="ECO:0000313" key="11">
    <source>
        <dbReference type="EMBL" id="EMD17550.1"/>
    </source>
</evidence>
<organism evidence="11 12">
    <name type="scientific">Eggerthia catenaformis OT 569 = DSM 20559</name>
    <dbReference type="NCBI Taxonomy" id="999415"/>
    <lineage>
        <taxon>Bacteria</taxon>
        <taxon>Bacillati</taxon>
        <taxon>Bacillota</taxon>
        <taxon>Erysipelotrichia</taxon>
        <taxon>Erysipelotrichales</taxon>
        <taxon>Coprobacillaceae</taxon>
        <taxon>Eggerthia</taxon>
    </lineage>
</organism>
<evidence type="ECO:0000259" key="9">
    <source>
        <dbReference type="PROSITE" id="PS50109"/>
    </source>
</evidence>
<comment type="catalytic activity">
    <reaction evidence="1">
        <text>ATP + protein L-histidine = ADP + protein N-phospho-L-histidine.</text>
        <dbReference type="EC" id="2.7.13.3"/>
    </reaction>
</comment>
<dbReference type="EC" id="2.7.13.3" evidence="3"/>
<keyword evidence="8" id="KW-1133">Transmembrane helix</keyword>
<dbReference type="InterPro" id="IPR005467">
    <property type="entry name" value="His_kinase_dom"/>
</dbReference>
<dbReference type="SUPFAM" id="SSF158472">
    <property type="entry name" value="HAMP domain-like"/>
    <property type="match status" value="1"/>
</dbReference>
<dbReference type="InterPro" id="IPR004358">
    <property type="entry name" value="Sig_transdc_His_kin-like_C"/>
</dbReference>
<dbReference type="SMART" id="SM00387">
    <property type="entry name" value="HATPase_c"/>
    <property type="match status" value="1"/>
</dbReference>
<dbReference type="GO" id="GO:0016020">
    <property type="term" value="C:membrane"/>
    <property type="evidence" value="ECO:0007669"/>
    <property type="project" value="UniProtKB-SubCell"/>
</dbReference>
<evidence type="ECO:0000256" key="2">
    <source>
        <dbReference type="ARBA" id="ARBA00004370"/>
    </source>
</evidence>
<sequence length="572" mass="66109">MYKRIVQKIRDMKVRDKIISIYFIFGLIPLLSLGIFAFSRINRLLIVQEMSSDRSMIQLTSNTLDADINIYNNLSDYLSYSETVANVLGYDYASSYDFYKEITTTLDPMMNSVQFFQSNIRQLTIYSNDIQVSHGTTLIPLNKIKEKSWYKKAISSNTPVWVIDKERKEVFSVRRMPVLERKGKMALLYIEVDYDKLFTNFENLKEKNYSLFIAKGNNVLYEKHSKDKLNNSMLSFSDILALKKEKDDRLISNNSKKTGWTIYYYHGADALTDKAVKINMFVALFVMLAGIIATWIALYLSSKFIVGRIDALMTNVKNVEKGQLEVTVESNDKDEIGTLIRGFGAMIRRIKYLIEQVYESKLLQKNYEMRALQQQINPHFLYNTLSMINFMAIETGQNDISRITLSLSDFYRTSLNKGRNTCSLADEIKNMNAYLDIQMMMHDYDFDLDIQIEDEIMECETPNLILQPIVENAIGHGIDLLEDRKGIIKIYATTTENHVYIMVEDNGVGMDEATIDKMLAKNSKGYGMRNVNERIKLIYGPEYHLHIESVVGQGTVITIKLPKKIYQKPKEN</sequence>